<evidence type="ECO:0000313" key="1">
    <source>
        <dbReference type="EMBL" id="MBE5728437.1"/>
    </source>
</evidence>
<gene>
    <name evidence="1" type="ORF">IHE51_01090</name>
</gene>
<sequence length="265" mass="29802">MGEIRLDPDNLSYTVIFEKSTGDCKVCNLKGAPIETLDFGLSQVKVYEVKSEVQPSKFELQGDHFKSSPSHGYEELIVDREKHGDNFLKLNPEDISKLLSIVSNRITTLSKYEIGENIVVTRCLLGHGAFDLYVLPFPKFKGRGCSICKDNSNTLNREIFRDENFVIYTKFAPISNIDIVISSIKHLSFEALDDVLIFDLAGMIHKLLDVLNSKDLSLVIYESADKHATINILSGCVSAYRFLQINEINESPEGIASKLREKFTT</sequence>
<name>A0A8T3UYC1_9ARCH</name>
<dbReference type="AlphaFoldDB" id="A0A8T3UYC1"/>
<dbReference type="Proteomes" id="UP000718571">
    <property type="component" value="Unassembled WGS sequence"/>
</dbReference>
<dbReference type="Gene3D" id="3.30.428.10">
    <property type="entry name" value="HIT-like"/>
    <property type="match status" value="1"/>
</dbReference>
<evidence type="ECO:0000313" key="2">
    <source>
        <dbReference type="Proteomes" id="UP000718571"/>
    </source>
</evidence>
<protein>
    <submittedName>
        <fullName evidence="1">Uncharacterized protein</fullName>
    </submittedName>
</protein>
<dbReference type="InterPro" id="IPR036265">
    <property type="entry name" value="HIT-like_sf"/>
</dbReference>
<proteinExistence type="predicted"/>
<organism evidence="1 2">
    <name type="scientific">Candidatus Acidifodinimicrobium mancum</name>
    <dbReference type="NCBI Taxonomy" id="2898728"/>
    <lineage>
        <taxon>Archaea</taxon>
        <taxon>Candidatus Parvarchaeota</taxon>
        <taxon>Candidatus Acidifodinimicrobiaceae</taxon>
        <taxon>Candidatus Acidifodinimicrobium</taxon>
    </lineage>
</organism>
<dbReference type="EMBL" id="JADFAR010000012">
    <property type="protein sequence ID" value="MBE5728437.1"/>
    <property type="molecule type" value="Genomic_DNA"/>
</dbReference>
<accession>A0A8T3UYC1</accession>
<comment type="caution">
    <text evidence="1">The sequence shown here is derived from an EMBL/GenBank/DDBJ whole genome shotgun (WGS) entry which is preliminary data.</text>
</comment>
<reference evidence="1 2" key="1">
    <citation type="submission" date="2020-09" db="EMBL/GenBank/DDBJ databases">
        <title>Genomic characterization of a novel Parvarchaeota family in acid mine drainage sediments.</title>
        <authorList>
            <person name="Luo Z.-H."/>
        </authorList>
    </citation>
    <scope>NUCLEOTIDE SEQUENCE [LARGE SCALE GENOMIC DNA]</scope>
    <source>
        <strain evidence="1">MAS1_bins.189</strain>
    </source>
</reference>